<accession>A0A0A9AG34</accession>
<dbReference type="AlphaFoldDB" id="A0A0A9AG34"/>
<organism evidence="2">
    <name type="scientific">Arundo donax</name>
    <name type="common">Giant reed</name>
    <name type="synonym">Donax arundinaceus</name>
    <dbReference type="NCBI Taxonomy" id="35708"/>
    <lineage>
        <taxon>Eukaryota</taxon>
        <taxon>Viridiplantae</taxon>
        <taxon>Streptophyta</taxon>
        <taxon>Embryophyta</taxon>
        <taxon>Tracheophyta</taxon>
        <taxon>Spermatophyta</taxon>
        <taxon>Magnoliopsida</taxon>
        <taxon>Liliopsida</taxon>
        <taxon>Poales</taxon>
        <taxon>Poaceae</taxon>
        <taxon>PACMAD clade</taxon>
        <taxon>Arundinoideae</taxon>
        <taxon>Arundineae</taxon>
        <taxon>Arundo</taxon>
    </lineage>
</organism>
<dbReference type="EMBL" id="GBRH01249975">
    <property type="protein sequence ID" value="JAD47920.1"/>
    <property type="molecule type" value="Transcribed_RNA"/>
</dbReference>
<sequence length="45" mass="5342">MKKFKDSGLFEQRKMNSYLISQRKQKSKRQNDMSTVQNNSCRSNA</sequence>
<reference evidence="2" key="1">
    <citation type="submission" date="2014-09" db="EMBL/GenBank/DDBJ databases">
        <authorList>
            <person name="Magalhaes I.L.F."/>
            <person name="Oliveira U."/>
            <person name="Santos F.R."/>
            <person name="Vidigal T.H.D.A."/>
            <person name="Brescovit A.D."/>
            <person name="Santos A.J."/>
        </authorList>
    </citation>
    <scope>NUCLEOTIDE SEQUENCE</scope>
    <source>
        <tissue evidence="2">Shoot tissue taken approximately 20 cm above the soil surface</tissue>
    </source>
</reference>
<proteinExistence type="predicted"/>
<evidence type="ECO:0000313" key="2">
    <source>
        <dbReference type="EMBL" id="JAD47920.1"/>
    </source>
</evidence>
<evidence type="ECO:0000256" key="1">
    <source>
        <dbReference type="SAM" id="MobiDB-lite"/>
    </source>
</evidence>
<protein>
    <submittedName>
        <fullName evidence="2">Uncharacterized protein</fullName>
    </submittedName>
</protein>
<reference evidence="2" key="2">
    <citation type="journal article" date="2015" name="Data Brief">
        <title>Shoot transcriptome of the giant reed, Arundo donax.</title>
        <authorList>
            <person name="Barrero R.A."/>
            <person name="Guerrero F.D."/>
            <person name="Moolhuijzen P."/>
            <person name="Goolsby J.A."/>
            <person name="Tidwell J."/>
            <person name="Bellgard S.E."/>
            <person name="Bellgard M.I."/>
        </authorList>
    </citation>
    <scope>NUCLEOTIDE SEQUENCE</scope>
    <source>
        <tissue evidence="2">Shoot tissue taken approximately 20 cm above the soil surface</tissue>
    </source>
</reference>
<feature type="compositionally biased region" description="Polar residues" evidence="1">
    <location>
        <begin position="32"/>
        <end position="45"/>
    </location>
</feature>
<name>A0A0A9AG34_ARUDO</name>
<feature type="region of interest" description="Disordered" evidence="1">
    <location>
        <begin position="21"/>
        <end position="45"/>
    </location>
</feature>